<protein>
    <submittedName>
        <fullName evidence="6">Salicylate synthase</fullName>
    </submittedName>
</protein>
<organism evidence="6 7">
    <name type="scientific">Antrihabitans stalagmiti</name>
    <dbReference type="NCBI Taxonomy" id="2799499"/>
    <lineage>
        <taxon>Bacteria</taxon>
        <taxon>Bacillati</taxon>
        <taxon>Actinomycetota</taxon>
        <taxon>Actinomycetes</taxon>
        <taxon>Mycobacteriales</taxon>
        <taxon>Nocardiaceae</taxon>
        <taxon>Antrihabitans</taxon>
    </lineage>
</organism>
<dbReference type="InterPro" id="IPR019999">
    <property type="entry name" value="Anth_synth_I-like"/>
</dbReference>
<dbReference type="GO" id="GO:0016833">
    <property type="term" value="F:oxo-acid-lyase activity"/>
    <property type="evidence" value="ECO:0007669"/>
    <property type="project" value="InterPro"/>
</dbReference>
<keyword evidence="3" id="KW-0460">Magnesium</keyword>
<dbReference type="NCBIfam" id="TIGR03494">
    <property type="entry name" value="salicyl_syn"/>
    <property type="match status" value="1"/>
</dbReference>
<evidence type="ECO:0000259" key="5">
    <source>
        <dbReference type="Pfam" id="PF00425"/>
    </source>
</evidence>
<reference evidence="6" key="1">
    <citation type="submission" date="2020-12" db="EMBL/GenBank/DDBJ databases">
        <title>Antrihabitans popcorni sp. nov. and Antrihabitans auranticaus sp. nov., isolated from a larva cave.</title>
        <authorList>
            <person name="Lee S.D."/>
            <person name="Kim I.S."/>
        </authorList>
    </citation>
    <scope>NUCLEOTIDE SEQUENCE</scope>
    <source>
        <strain evidence="6">YC3-6</strain>
    </source>
</reference>
<name>A0A934NSW2_9NOCA</name>
<dbReference type="GO" id="GO:0008909">
    <property type="term" value="F:isochorismate synthase activity"/>
    <property type="evidence" value="ECO:0007669"/>
    <property type="project" value="InterPro"/>
</dbReference>
<gene>
    <name evidence="6" type="ORF">JGU71_17565</name>
</gene>
<dbReference type="GO" id="GO:0000162">
    <property type="term" value="P:L-tryptophan biosynthetic process"/>
    <property type="evidence" value="ECO:0007669"/>
    <property type="project" value="TreeGrafter"/>
</dbReference>
<evidence type="ECO:0000256" key="1">
    <source>
        <dbReference type="ARBA" id="ARBA00001946"/>
    </source>
</evidence>
<dbReference type="InterPro" id="IPR005801">
    <property type="entry name" value="ADC_synthase"/>
</dbReference>
<dbReference type="EMBL" id="JAEMNV010000005">
    <property type="protein sequence ID" value="MBJ8340703.1"/>
    <property type="molecule type" value="Genomic_DNA"/>
</dbReference>
<sequence length="439" mass="46936">MSTTDEFVRIDAAVDPLAAVTRLAASGRFEEYVVYERPGEWIFAGESLGKVELDTHELRVTWDGETRTGEWSGRPMTVLEHALHSLPLGPRRAFGWVGFECCAYTFGAEAHLQGGIELAHLMIPRVEVTVSESGATIVGGDSSDHDAIRDLLTAPDAAVRTAAPTEIGTDVTGYRDRVAAAVDEIKQGRYQKVILSRKVELGFEVDVPESYRLGRENNTPARSFLLRLGGLEAAGFSPELVASVDEFGVVTTEPLAGTRAFGRGDAEDLAARMDLESDPKEIVEHAVSVRTSMAEIESVAEAGTSHVSDFMSVRERGSVQHLASTVRGQLAANHSHWDALEALFPSVTASGIPKDASIDTIFRLDGAPRGLYSGAVLVVSPGGNLEATLVLRAVYQAGGQAWLRAGAGVIGQSQPDREFEETCEKLGSVAPYVVAAATS</sequence>
<dbReference type="InterPro" id="IPR019996">
    <property type="entry name" value="Salicylate_synthase"/>
</dbReference>
<evidence type="ECO:0000256" key="2">
    <source>
        <dbReference type="ARBA" id="ARBA00022723"/>
    </source>
</evidence>
<comment type="cofactor">
    <cofactor evidence="1">
        <name>Mg(2+)</name>
        <dbReference type="ChEBI" id="CHEBI:18420"/>
    </cofactor>
</comment>
<dbReference type="AlphaFoldDB" id="A0A934NSW2"/>
<dbReference type="InterPro" id="IPR015890">
    <property type="entry name" value="Chorismate_C"/>
</dbReference>
<dbReference type="Proteomes" id="UP000655868">
    <property type="component" value="Unassembled WGS sequence"/>
</dbReference>
<dbReference type="RefSeq" id="WP_199705569.1">
    <property type="nucleotide sequence ID" value="NZ_JAEMNV010000005.1"/>
</dbReference>
<evidence type="ECO:0000313" key="7">
    <source>
        <dbReference type="Proteomes" id="UP000655868"/>
    </source>
</evidence>
<evidence type="ECO:0000313" key="6">
    <source>
        <dbReference type="EMBL" id="MBJ8340703.1"/>
    </source>
</evidence>
<dbReference type="PANTHER" id="PTHR11236:SF48">
    <property type="entry name" value="ISOCHORISMATE SYNTHASE MENF"/>
    <property type="match status" value="1"/>
</dbReference>
<evidence type="ECO:0000256" key="4">
    <source>
        <dbReference type="ARBA" id="ARBA00023239"/>
    </source>
</evidence>
<keyword evidence="7" id="KW-1185">Reference proteome</keyword>
<proteinExistence type="predicted"/>
<evidence type="ECO:0000256" key="3">
    <source>
        <dbReference type="ARBA" id="ARBA00022842"/>
    </source>
</evidence>
<dbReference type="GO" id="GO:0046872">
    <property type="term" value="F:metal ion binding"/>
    <property type="evidence" value="ECO:0007669"/>
    <property type="project" value="UniProtKB-KW"/>
</dbReference>
<comment type="caution">
    <text evidence="6">The sequence shown here is derived from an EMBL/GenBank/DDBJ whole genome shotgun (WGS) entry which is preliminary data.</text>
</comment>
<dbReference type="SUPFAM" id="SSF56322">
    <property type="entry name" value="ADC synthase"/>
    <property type="match status" value="1"/>
</dbReference>
<keyword evidence="2" id="KW-0479">Metal-binding</keyword>
<dbReference type="Gene3D" id="3.60.120.10">
    <property type="entry name" value="Anthranilate synthase"/>
    <property type="match status" value="1"/>
</dbReference>
<dbReference type="Pfam" id="PF00425">
    <property type="entry name" value="Chorismate_bind"/>
    <property type="match status" value="1"/>
</dbReference>
<dbReference type="PANTHER" id="PTHR11236">
    <property type="entry name" value="AMINOBENZOATE/ANTHRANILATE SYNTHASE"/>
    <property type="match status" value="1"/>
</dbReference>
<accession>A0A934NSW2</accession>
<feature type="domain" description="Chorismate-utilising enzyme C-terminal" evidence="5">
    <location>
        <begin position="173"/>
        <end position="425"/>
    </location>
</feature>
<keyword evidence="4" id="KW-0456">Lyase</keyword>